<protein>
    <submittedName>
        <fullName evidence="1">Uncharacterized protein</fullName>
    </submittedName>
</protein>
<evidence type="ECO:0000313" key="2">
    <source>
        <dbReference type="Proteomes" id="UP000001471"/>
    </source>
</evidence>
<dbReference type="AlphaFoldDB" id="B2W8X1"/>
<evidence type="ECO:0000313" key="1">
    <source>
        <dbReference type="EMBL" id="EDU49349.1"/>
    </source>
</evidence>
<dbReference type="InParanoid" id="B2W8X1"/>
<proteinExistence type="predicted"/>
<organism evidence="1 2">
    <name type="scientific">Pyrenophora tritici-repentis (strain Pt-1C-BFP)</name>
    <name type="common">Wheat tan spot fungus</name>
    <name type="synonym">Drechslera tritici-repentis</name>
    <dbReference type="NCBI Taxonomy" id="426418"/>
    <lineage>
        <taxon>Eukaryota</taxon>
        <taxon>Fungi</taxon>
        <taxon>Dikarya</taxon>
        <taxon>Ascomycota</taxon>
        <taxon>Pezizomycotina</taxon>
        <taxon>Dothideomycetes</taxon>
        <taxon>Pleosporomycetidae</taxon>
        <taxon>Pleosporales</taxon>
        <taxon>Pleosporineae</taxon>
        <taxon>Pleosporaceae</taxon>
        <taxon>Pyrenophora</taxon>
    </lineage>
</organism>
<name>B2W8X1_PYRTR</name>
<gene>
    <name evidence="1" type="ORF">PTRG_06429</name>
</gene>
<dbReference type="HOGENOM" id="CLU_1846132_0_0_1"/>
<dbReference type="Proteomes" id="UP000001471">
    <property type="component" value="Unassembled WGS sequence"/>
</dbReference>
<dbReference type="EMBL" id="DS231620">
    <property type="protein sequence ID" value="EDU49349.1"/>
    <property type="molecule type" value="Genomic_DNA"/>
</dbReference>
<accession>B2W8X1</accession>
<reference evidence="2" key="1">
    <citation type="journal article" date="2013" name="G3 (Bethesda)">
        <title>Comparative genomics of a plant-pathogenic fungus, Pyrenophora tritici-repentis, reveals transduplication and the impact of repeat elements on pathogenicity and population divergence.</title>
        <authorList>
            <person name="Manning V.A."/>
            <person name="Pandelova I."/>
            <person name="Dhillon B."/>
            <person name="Wilhelm L.J."/>
            <person name="Goodwin S.B."/>
            <person name="Berlin A.M."/>
            <person name="Figueroa M."/>
            <person name="Freitag M."/>
            <person name="Hane J.K."/>
            <person name="Henrissat B."/>
            <person name="Holman W.H."/>
            <person name="Kodira C.D."/>
            <person name="Martin J."/>
            <person name="Oliver R.P."/>
            <person name="Robbertse B."/>
            <person name="Schackwitz W."/>
            <person name="Schwartz D.C."/>
            <person name="Spatafora J.W."/>
            <person name="Turgeon B.G."/>
            <person name="Yandava C."/>
            <person name="Young S."/>
            <person name="Zhou S."/>
            <person name="Zeng Q."/>
            <person name="Grigoriev I.V."/>
            <person name="Ma L.-J."/>
            <person name="Ciuffetti L.M."/>
        </authorList>
    </citation>
    <scope>NUCLEOTIDE SEQUENCE [LARGE SCALE GENOMIC DNA]</scope>
    <source>
        <strain evidence="2">Pt-1C-BFP</strain>
    </source>
</reference>
<sequence length="139" mass="14644">MAISAPSAAGLAVFVRTGISCVWTLPAASTLSTRTTVRSGQIGCVVETWEDLYEGAVHDASGPLVLSPGCSVACYASVDGPPVTKCCKTGYTNPIGVCLCIATRSWSMTVSSWEIFEACATSQIAWRGGVDMETTWKRL</sequence>